<proteinExistence type="predicted"/>
<dbReference type="PANTHER" id="PTHR34717:SF1">
    <property type="entry name" value="EG:BACR7A4.20 PROTEIN"/>
    <property type="match status" value="1"/>
</dbReference>
<dbReference type="OrthoDB" id="5798273at2759"/>
<dbReference type="EMBL" id="OV121132">
    <property type="protein sequence ID" value="CAH0546498.1"/>
    <property type="molecule type" value="Genomic_DNA"/>
</dbReference>
<gene>
    <name evidence="1" type="ORF">MELIAE_LOCUS648</name>
</gene>
<name>A0A9P0AQ61_BRAAE</name>
<organism evidence="1 2">
    <name type="scientific">Brassicogethes aeneus</name>
    <name type="common">Rape pollen beetle</name>
    <name type="synonym">Meligethes aeneus</name>
    <dbReference type="NCBI Taxonomy" id="1431903"/>
    <lineage>
        <taxon>Eukaryota</taxon>
        <taxon>Metazoa</taxon>
        <taxon>Ecdysozoa</taxon>
        <taxon>Arthropoda</taxon>
        <taxon>Hexapoda</taxon>
        <taxon>Insecta</taxon>
        <taxon>Pterygota</taxon>
        <taxon>Neoptera</taxon>
        <taxon>Endopterygota</taxon>
        <taxon>Coleoptera</taxon>
        <taxon>Polyphaga</taxon>
        <taxon>Cucujiformia</taxon>
        <taxon>Nitidulidae</taxon>
        <taxon>Meligethinae</taxon>
        <taxon>Brassicogethes</taxon>
    </lineage>
</organism>
<evidence type="ECO:0000313" key="2">
    <source>
        <dbReference type="Proteomes" id="UP001154078"/>
    </source>
</evidence>
<dbReference type="AlphaFoldDB" id="A0A9P0AQ61"/>
<accession>A0A9P0AQ61</accession>
<keyword evidence="2" id="KW-1185">Reference proteome</keyword>
<evidence type="ECO:0000313" key="1">
    <source>
        <dbReference type="EMBL" id="CAH0546498.1"/>
    </source>
</evidence>
<protein>
    <submittedName>
        <fullName evidence="1">Uncharacterized protein</fullName>
    </submittedName>
</protein>
<dbReference type="Proteomes" id="UP001154078">
    <property type="component" value="Chromosome 1"/>
</dbReference>
<reference evidence="1" key="1">
    <citation type="submission" date="2021-12" db="EMBL/GenBank/DDBJ databases">
        <authorList>
            <person name="King R."/>
        </authorList>
    </citation>
    <scope>NUCLEOTIDE SEQUENCE</scope>
</reference>
<sequence>MVPIFLAVILIIISAIIYQNKKEDPPKIFGVYSQPGKWFYLKYITFSLILTLRRLKFMIFEKEALINEDHLEQQKELSTDDKAFDAVFFQAVTQNGFFLAAGTERRQKAKTNGLVYLRTPEHGLLLSEKLPNTVLDTDPESIMLNKVFAAEGIKFSPVKPMKQWNIEFQGKMRSHENPEKMVDVKMDGIWTSDLPYFLFEVDLPTSVIAKSVALETWDKELFKALKEAHQTHYEQMGGLHLNLTIDGKKYKLVMDAFRDHSYGWRRDWTLMHRYIFHMFYLLDGTKVSLGVISQPSTSSHMTFGHMVLPDKSHWPIDSADLLLYQHAENGNPPDTLAFTFVANNNNYEVKIKYEVTAIHYVGNNVEAKMHERFLSCDINGVKGKGISEWHYNNVKDFKKC</sequence>
<dbReference type="PANTHER" id="PTHR34717">
    <property type="entry name" value="EG:BACR7A4.20 PROTEIN"/>
    <property type="match status" value="1"/>
</dbReference>